<gene>
    <name evidence="2" type="ORF">MHI_LOCUS798738</name>
</gene>
<evidence type="ECO:0000313" key="2">
    <source>
        <dbReference type="EMBL" id="CAD1478454.1"/>
    </source>
</evidence>
<feature type="non-terminal residue" evidence="2">
    <location>
        <position position="1"/>
    </location>
</feature>
<keyword evidence="3" id="KW-1185">Reference proteome</keyword>
<proteinExistence type="predicted"/>
<accession>A0A6V7HED4</accession>
<comment type="caution">
    <text evidence="2">The sequence shown here is derived from an EMBL/GenBank/DDBJ whole genome shotgun (WGS) entry which is preliminary data.</text>
</comment>
<feature type="region of interest" description="Disordered" evidence="1">
    <location>
        <begin position="24"/>
        <end position="63"/>
    </location>
</feature>
<dbReference type="Proteomes" id="UP000752696">
    <property type="component" value="Unassembled WGS sequence"/>
</dbReference>
<protein>
    <submittedName>
        <fullName evidence="2">Uncharacterized protein</fullName>
    </submittedName>
</protein>
<sequence length="76" mass="8303">MPKPEPPVPATFVIVTVPAAFQKNDPSLGTMRLPQPAAETPRKPEACSGGQSQNDERKPPAQLWTLERRNVIATQL</sequence>
<organism evidence="2 3">
    <name type="scientific">Heterotrigona itama</name>
    <dbReference type="NCBI Taxonomy" id="395501"/>
    <lineage>
        <taxon>Eukaryota</taxon>
        <taxon>Metazoa</taxon>
        <taxon>Ecdysozoa</taxon>
        <taxon>Arthropoda</taxon>
        <taxon>Hexapoda</taxon>
        <taxon>Insecta</taxon>
        <taxon>Pterygota</taxon>
        <taxon>Neoptera</taxon>
        <taxon>Endopterygota</taxon>
        <taxon>Hymenoptera</taxon>
        <taxon>Apocrita</taxon>
        <taxon>Aculeata</taxon>
        <taxon>Apoidea</taxon>
        <taxon>Anthophila</taxon>
        <taxon>Apidae</taxon>
        <taxon>Heterotrigona</taxon>
    </lineage>
</organism>
<evidence type="ECO:0000256" key="1">
    <source>
        <dbReference type="SAM" id="MobiDB-lite"/>
    </source>
</evidence>
<reference evidence="2" key="1">
    <citation type="submission" date="2020-07" db="EMBL/GenBank/DDBJ databases">
        <authorList>
            <person name="Nazaruddin N."/>
        </authorList>
    </citation>
    <scope>NUCLEOTIDE SEQUENCE</scope>
</reference>
<dbReference type="AlphaFoldDB" id="A0A6V7HED4"/>
<evidence type="ECO:0000313" key="3">
    <source>
        <dbReference type="Proteomes" id="UP000752696"/>
    </source>
</evidence>
<dbReference type="EMBL" id="CAJDYZ010010767">
    <property type="protein sequence ID" value="CAD1478454.1"/>
    <property type="molecule type" value="Genomic_DNA"/>
</dbReference>
<name>A0A6V7HED4_9HYME</name>